<feature type="region of interest" description="Disordered" evidence="1">
    <location>
        <begin position="124"/>
        <end position="150"/>
    </location>
</feature>
<gene>
    <name evidence="2" type="ORF">ASPNIDRAFT_40240</name>
</gene>
<organism evidence="2 3">
    <name type="scientific">Aspergillus niger (strain ATCC 1015 / CBS 113.46 / FGSC A1144 / LSHB Ac4 / NCTC 3858a / NRRL 328 / USDA 3528.7)</name>
    <dbReference type="NCBI Taxonomy" id="380704"/>
    <lineage>
        <taxon>Eukaryota</taxon>
        <taxon>Fungi</taxon>
        <taxon>Dikarya</taxon>
        <taxon>Ascomycota</taxon>
        <taxon>Pezizomycotina</taxon>
        <taxon>Eurotiomycetes</taxon>
        <taxon>Eurotiomycetidae</taxon>
        <taxon>Eurotiales</taxon>
        <taxon>Aspergillaceae</taxon>
        <taxon>Aspergillus</taxon>
        <taxon>Aspergillus subgen. Circumdati</taxon>
    </lineage>
</organism>
<comment type="caution">
    <text evidence="2">The sequence shown here is derived from an EMBL/GenBank/DDBJ whole genome shotgun (WGS) entry which is preliminary data.</text>
</comment>
<accession>G3XZZ0</accession>
<evidence type="ECO:0000313" key="3">
    <source>
        <dbReference type="Proteomes" id="UP000009038"/>
    </source>
</evidence>
<dbReference type="HOGENOM" id="CLU_1740084_0_0_1"/>
<protein>
    <submittedName>
        <fullName evidence="2">Uncharacterized protein</fullName>
    </submittedName>
</protein>
<proteinExistence type="predicted"/>
<reference evidence="2 3" key="1">
    <citation type="journal article" date="2011" name="Genome Res.">
        <title>Comparative genomics of citric-acid-producing Aspergillus niger ATCC 1015 versus enzyme-producing CBS 513.88.</title>
        <authorList>
            <person name="Andersen M.R."/>
            <person name="Salazar M.P."/>
            <person name="Schaap P.J."/>
            <person name="van de Vondervoort P.J."/>
            <person name="Culley D."/>
            <person name="Thykaer J."/>
            <person name="Frisvad J.C."/>
            <person name="Nielsen K.F."/>
            <person name="Albang R."/>
            <person name="Albermann K."/>
            <person name="Berka R.M."/>
            <person name="Braus G.H."/>
            <person name="Braus-Stromeyer S.A."/>
            <person name="Corrochano L.M."/>
            <person name="Dai Z."/>
            <person name="van Dijck P.W."/>
            <person name="Hofmann G."/>
            <person name="Lasure L.L."/>
            <person name="Magnuson J.K."/>
            <person name="Menke H."/>
            <person name="Meijer M."/>
            <person name="Meijer S.L."/>
            <person name="Nielsen J.B."/>
            <person name="Nielsen M.L."/>
            <person name="van Ooyen A.J."/>
            <person name="Pel H.J."/>
            <person name="Poulsen L."/>
            <person name="Samson R.A."/>
            <person name="Stam H."/>
            <person name="Tsang A."/>
            <person name="van den Brink J.M."/>
            <person name="Atkins A."/>
            <person name="Aerts A."/>
            <person name="Shapiro H."/>
            <person name="Pangilinan J."/>
            <person name="Salamov A."/>
            <person name="Lou Y."/>
            <person name="Lindquist E."/>
            <person name="Lucas S."/>
            <person name="Grimwood J."/>
            <person name="Grigoriev I.V."/>
            <person name="Kubicek C.P."/>
            <person name="Martinez D."/>
            <person name="van Peij N.N."/>
            <person name="Roubos J.A."/>
            <person name="Nielsen J."/>
            <person name="Baker S.E."/>
        </authorList>
    </citation>
    <scope>NUCLEOTIDE SEQUENCE [LARGE SCALE GENOMIC DNA]</scope>
    <source>
        <strain evidence="3">ATCC 1015 / CBS 113.46 / FGSC A1144 / LSHB Ac4 / NCTC 3858a / NRRL 328 / USDA 3528.7</strain>
    </source>
</reference>
<evidence type="ECO:0000313" key="2">
    <source>
        <dbReference type="EMBL" id="EHA23701.1"/>
    </source>
</evidence>
<evidence type="ECO:0000256" key="1">
    <source>
        <dbReference type="SAM" id="MobiDB-lite"/>
    </source>
</evidence>
<sequence length="150" mass="16189">MSCMQAADGAGFTCLIRLISGNGSLLTDALLTIAVLRLHEGIPVFSFPPAVVYSPYSPPPSDDPGPCPGPRWPLCQLSSKIDAISKGRFAIEGTMLTTRRVWMRKVDCGSAAFPKERRLGLNSNPTSIYPDVRGPHPARPAELPSKLMQL</sequence>
<name>G3XZZ0_ASPNA</name>
<dbReference type="AlphaFoldDB" id="G3XZZ0"/>
<dbReference type="OrthoDB" id="10529197at2759"/>
<dbReference type="VEuPathDB" id="FungiDB:ASPNIDRAFT2_40240"/>
<dbReference type="EMBL" id="ACJE01000009">
    <property type="protein sequence ID" value="EHA23701.1"/>
    <property type="molecule type" value="Genomic_DNA"/>
</dbReference>
<dbReference type="Proteomes" id="UP000009038">
    <property type="component" value="Unassembled WGS sequence"/>
</dbReference>